<organism evidence="6 7">
    <name type="scientific">Aureimonas endophytica</name>
    <dbReference type="NCBI Taxonomy" id="2027858"/>
    <lineage>
        <taxon>Bacteria</taxon>
        <taxon>Pseudomonadati</taxon>
        <taxon>Pseudomonadota</taxon>
        <taxon>Alphaproteobacteria</taxon>
        <taxon>Hyphomicrobiales</taxon>
        <taxon>Aurantimonadaceae</taxon>
        <taxon>Aureimonas</taxon>
    </lineage>
</organism>
<keyword evidence="6" id="KW-0808">Transferase</keyword>
<dbReference type="PIRSF" id="PIRSF001549">
    <property type="entry name" value="His-tRNA_synth"/>
    <property type="match status" value="1"/>
</dbReference>
<dbReference type="GO" id="GO:0004821">
    <property type="term" value="F:histidine-tRNA ligase activity"/>
    <property type="evidence" value="ECO:0007669"/>
    <property type="project" value="TreeGrafter"/>
</dbReference>
<reference evidence="6" key="1">
    <citation type="journal article" date="2014" name="Int. J. Syst. Evol. Microbiol.">
        <title>Complete genome sequence of Corynebacterium casei LMG S-19264T (=DSM 44701T), isolated from a smear-ripened cheese.</title>
        <authorList>
            <consortium name="US DOE Joint Genome Institute (JGI-PGF)"/>
            <person name="Walter F."/>
            <person name="Albersmeier A."/>
            <person name="Kalinowski J."/>
            <person name="Ruckert C."/>
        </authorList>
    </citation>
    <scope>NUCLEOTIDE SEQUENCE</scope>
    <source>
        <strain evidence="6">CGMCC 1.15367</strain>
    </source>
</reference>
<dbReference type="InterPro" id="IPR004516">
    <property type="entry name" value="HisRS/HisZ"/>
</dbReference>
<feature type="domain" description="Aminoacyl-transfer RNA synthetases class-II family profile" evidence="5">
    <location>
        <begin position="12"/>
        <end position="368"/>
    </location>
</feature>
<dbReference type="Proteomes" id="UP000644699">
    <property type="component" value="Unassembled WGS sequence"/>
</dbReference>
<keyword evidence="7" id="KW-1185">Reference proteome</keyword>
<dbReference type="SUPFAM" id="SSF55681">
    <property type="entry name" value="Class II aaRS and biotin synthetases"/>
    <property type="match status" value="1"/>
</dbReference>
<dbReference type="Gene3D" id="3.30.930.10">
    <property type="entry name" value="Bira Bifunctional Protein, Domain 2"/>
    <property type="match status" value="2"/>
</dbReference>
<feature type="binding site" evidence="4">
    <location>
        <position position="312"/>
    </location>
    <ligand>
        <name>L-histidine</name>
        <dbReference type="ChEBI" id="CHEBI:57595"/>
    </ligand>
</feature>
<keyword evidence="3" id="KW-0028">Amino-acid biosynthesis</keyword>
<proteinExistence type="predicted"/>
<dbReference type="RefSeq" id="WP_244639385.1">
    <property type="nucleotide sequence ID" value="NZ_BMIQ01000002.1"/>
</dbReference>
<dbReference type="AlphaFoldDB" id="A0A916ZHL3"/>
<dbReference type="GO" id="GO:0006427">
    <property type="term" value="P:histidyl-tRNA aminoacylation"/>
    <property type="evidence" value="ECO:0007669"/>
    <property type="project" value="TreeGrafter"/>
</dbReference>
<reference evidence="6" key="2">
    <citation type="submission" date="2020-09" db="EMBL/GenBank/DDBJ databases">
        <authorList>
            <person name="Sun Q."/>
            <person name="Zhou Y."/>
        </authorList>
    </citation>
    <scope>NUCLEOTIDE SEQUENCE</scope>
    <source>
        <strain evidence="6">CGMCC 1.15367</strain>
    </source>
</reference>
<dbReference type="EMBL" id="BMIQ01000002">
    <property type="protein sequence ID" value="GGD97550.1"/>
    <property type="molecule type" value="Genomic_DNA"/>
</dbReference>
<feature type="binding site" evidence="4">
    <location>
        <position position="99"/>
    </location>
    <ligand>
        <name>L-histidine</name>
        <dbReference type="ChEBI" id="CHEBI:57595"/>
    </ligand>
</feature>
<dbReference type="PROSITE" id="PS50862">
    <property type="entry name" value="AA_TRNA_LIGASE_II"/>
    <property type="match status" value="1"/>
</dbReference>
<keyword evidence="6" id="KW-0328">Glycosyltransferase</keyword>
<evidence type="ECO:0000313" key="7">
    <source>
        <dbReference type="Proteomes" id="UP000644699"/>
    </source>
</evidence>
<dbReference type="InterPro" id="IPR006195">
    <property type="entry name" value="aa-tRNA-synth_II"/>
</dbReference>
<dbReference type="InterPro" id="IPR041715">
    <property type="entry name" value="HisRS-like_core"/>
</dbReference>
<keyword evidence="3" id="KW-0368">Histidine biosynthesis</keyword>
<dbReference type="Pfam" id="PF13393">
    <property type="entry name" value="tRNA-synt_His"/>
    <property type="match status" value="2"/>
</dbReference>
<dbReference type="GO" id="GO:0016757">
    <property type="term" value="F:glycosyltransferase activity"/>
    <property type="evidence" value="ECO:0007669"/>
    <property type="project" value="UniProtKB-KW"/>
</dbReference>
<evidence type="ECO:0000256" key="3">
    <source>
        <dbReference type="ARBA" id="ARBA00023102"/>
    </source>
</evidence>
<dbReference type="PANTHER" id="PTHR43707">
    <property type="entry name" value="HISTIDYL-TRNA SYNTHETASE"/>
    <property type="match status" value="1"/>
</dbReference>
<feature type="binding site" evidence="4">
    <location>
        <position position="103"/>
    </location>
    <ligand>
        <name>L-histidine</name>
        <dbReference type="ChEBI" id="CHEBI:57595"/>
    </ligand>
</feature>
<feature type="binding site" evidence="4">
    <location>
        <begin position="316"/>
        <end position="317"/>
    </location>
    <ligand>
        <name>L-histidine</name>
        <dbReference type="ChEBI" id="CHEBI:57595"/>
    </ligand>
</feature>
<feature type="binding site" evidence="4">
    <location>
        <begin position="60"/>
        <end position="62"/>
    </location>
    <ligand>
        <name>L-histidine</name>
        <dbReference type="ChEBI" id="CHEBI:57595"/>
    </ligand>
</feature>
<comment type="subunit">
    <text evidence="1">Homodimer.</text>
</comment>
<protein>
    <recommendedName>
        <fullName evidence="2">Histidine--tRNA ligase</fullName>
    </recommendedName>
</protein>
<accession>A0A916ZHL3</accession>
<gene>
    <name evidence="6" type="primary">hisZ</name>
    <name evidence="6" type="ORF">GCM10011390_15400</name>
</gene>
<evidence type="ECO:0000259" key="5">
    <source>
        <dbReference type="PROSITE" id="PS50862"/>
    </source>
</evidence>
<name>A0A916ZHL3_9HYPH</name>
<sequence length="368" mass="39141">MSAEPDAALLALFDRLGARPVDVPLLQPAEPYLDATGEALRRRIFLTRGEAGEVLCLRPDFTIPVCLAHIAATNPLPRRYSYLGTVFRQGREGVPEFRQAGLEDLGHADKAAADARVLADALEGLATCGLALDGLDVVLGDQGLFEAFLAGLGLPESWQRRLIRTFGDEAALKAALDDLARHDGRSLKGLDPELRRLAMRRDMAALEEAIDGLKAEGGLPPHSGRMASEIAARLVEKVAFAATALSEASLRRLRDFLAIDCPLDAAAGRLAAVCGDDIDLGRALGFFEARAAALGAAGVPLGRIRYRAAFGRAIDYYTGLVFEARAPGAPEPVAGGGRYDHLLAYLGASAPVPAVGFSLWLDRIGARR</sequence>
<evidence type="ECO:0000313" key="6">
    <source>
        <dbReference type="EMBL" id="GGD97550.1"/>
    </source>
</evidence>
<dbReference type="GO" id="GO:0000105">
    <property type="term" value="P:L-histidine biosynthetic process"/>
    <property type="evidence" value="ECO:0007669"/>
    <property type="project" value="UniProtKB-KW"/>
</dbReference>
<dbReference type="InterPro" id="IPR045864">
    <property type="entry name" value="aa-tRNA-synth_II/BPL/LPL"/>
</dbReference>
<evidence type="ECO:0000256" key="2">
    <source>
        <dbReference type="ARBA" id="ARBA00017399"/>
    </source>
</evidence>
<dbReference type="GO" id="GO:0005737">
    <property type="term" value="C:cytoplasm"/>
    <property type="evidence" value="ECO:0007669"/>
    <property type="project" value="InterPro"/>
</dbReference>
<dbReference type="NCBIfam" id="NF008951">
    <property type="entry name" value="PRK12295.1-4"/>
    <property type="match status" value="1"/>
</dbReference>
<dbReference type="PANTHER" id="PTHR43707:SF1">
    <property type="entry name" value="HISTIDINE--TRNA LIGASE, MITOCHONDRIAL-RELATED"/>
    <property type="match status" value="1"/>
</dbReference>
<feature type="binding site" evidence="4">
    <location>
        <position position="88"/>
    </location>
    <ligand>
        <name>L-histidine</name>
        <dbReference type="ChEBI" id="CHEBI:57595"/>
    </ligand>
</feature>
<evidence type="ECO:0000256" key="4">
    <source>
        <dbReference type="PIRSR" id="PIRSR001549-1"/>
    </source>
</evidence>
<comment type="caution">
    <text evidence="6">The sequence shown here is derived from an EMBL/GenBank/DDBJ whole genome shotgun (WGS) entry which is preliminary data.</text>
</comment>
<evidence type="ECO:0000256" key="1">
    <source>
        <dbReference type="ARBA" id="ARBA00011738"/>
    </source>
</evidence>